<feature type="compositionally biased region" description="Basic and acidic residues" evidence="2">
    <location>
        <begin position="125"/>
        <end position="153"/>
    </location>
</feature>
<dbReference type="InterPro" id="IPR035979">
    <property type="entry name" value="RBD_domain_sf"/>
</dbReference>
<feature type="domain" description="RRM" evidence="3">
    <location>
        <begin position="1"/>
        <end position="74"/>
    </location>
</feature>
<evidence type="ECO:0000259" key="3">
    <source>
        <dbReference type="PROSITE" id="PS50102"/>
    </source>
</evidence>
<protein>
    <recommendedName>
        <fullName evidence="3">RRM domain-containing protein</fullName>
    </recommendedName>
</protein>
<dbReference type="SMART" id="SM00360">
    <property type="entry name" value="RRM"/>
    <property type="match status" value="1"/>
</dbReference>
<reference evidence="4" key="1">
    <citation type="submission" date="2021-09" db="EMBL/GenBank/DDBJ databases">
        <authorList>
            <consortium name="AG Swart"/>
            <person name="Singh M."/>
            <person name="Singh A."/>
            <person name="Seah K."/>
            <person name="Emmerich C."/>
        </authorList>
    </citation>
    <scope>NUCLEOTIDE SEQUENCE</scope>
    <source>
        <strain evidence="4">ATCC30299</strain>
    </source>
</reference>
<dbReference type="AlphaFoldDB" id="A0AAU9K1T1"/>
<evidence type="ECO:0000256" key="2">
    <source>
        <dbReference type="SAM" id="MobiDB-lite"/>
    </source>
</evidence>
<dbReference type="EMBL" id="CAJZBQ010000054">
    <property type="protein sequence ID" value="CAG9332195.1"/>
    <property type="molecule type" value="Genomic_DNA"/>
</dbReference>
<gene>
    <name evidence="4" type="ORF">BSTOLATCC_MIC55647</name>
</gene>
<organism evidence="4 5">
    <name type="scientific">Blepharisma stoltei</name>
    <dbReference type="NCBI Taxonomy" id="1481888"/>
    <lineage>
        <taxon>Eukaryota</taxon>
        <taxon>Sar</taxon>
        <taxon>Alveolata</taxon>
        <taxon>Ciliophora</taxon>
        <taxon>Postciliodesmatophora</taxon>
        <taxon>Heterotrichea</taxon>
        <taxon>Heterotrichida</taxon>
        <taxon>Blepharismidae</taxon>
        <taxon>Blepharisma</taxon>
    </lineage>
</organism>
<dbReference type="Pfam" id="PF00076">
    <property type="entry name" value="RRM_1"/>
    <property type="match status" value="1"/>
</dbReference>
<name>A0AAU9K1T1_9CILI</name>
<sequence length="250" mass="27986">MKVKVENLAQDITADMLKNEFRRIGVRSVELHNQDENHWAFLDFLDIVQVQRAIKEFDGKELGGKKIHLSKHDEVIVLNSNRAARRSRSRSPPSGQVIKLPSSKSQAGSGVAVLPFGKPINKPAPVHEEIKTESNGKSHSPAKEPQKLNTEEVKVEPKTVVVQKPTDTPKVEEKKTVQKEEPKIVEEKKKVDEEIKHDNEDDVMVVADDGSKLLKTDDPAKLHCISCDKTIAKKSLKNHIGTKAHKESIK</sequence>
<proteinExistence type="predicted"/>
<evidence type="ECO:0000313" key="4">
    <source>
        <dbReference type="EMBL" id="CAG9332195.1"/>
    </source>
</evidence>
<evidence type="ECO:0000313" key="5">
    <source>
        <dbReference type="Proteomes" id="UP001162131"/>
    </source>
</evidence>
<dbReference type="Gene3D" id="3.30.70.330">
    <property type="match status" value="1"/>
</dbReference>
<dbReference type="CDD" id="cd00590">
    <property type="entry name" value="RRM_SF"/>
    <property type="match status" value="1"/>
</dbReference>
<accession>A0AAU9K1T1</accession>
<keyword evidence="5" id="KW-1185">Reference proteome</keyword>
<dbReference type="GO" id="GO:0003723">
    <property type="term" value="F:RNA binding"/>
    <property type="evidence" value="ECO:0007669"/>
    <property type="project" value="UniProtKB-UniRule"/>
</dbReference>
<dbReference type="PROSITE" id="PS50102">
    <property type="entry name" value="RRM"/>
    <property type="match status" value="1"/>
</dbReference>
<comment type="caution">
    <text evidence="4">The sequence shown here is derived from an EMBL/GenBank/DDBJ whole genome shotgun (WGS) entry which is preliminary data.</text>
</comment>
<keyword evidence="1" id="KW-0694">RNA-binding</keyword>
<feature type="region of interest" description="Disordered" evidence="2">
    <location>
        <begin position="81"/>
        <end position="153"/>
    </location>
</feature>
<evidence type="ECO:0000256" key="1">
    <source>
        <dbReference type="PROSITE-ProRule" id="PRU00176"/>
    </source>
</evidence>
<dbReference type="SUPFAM" id="SSF54928">
    <property type="entry name" value="RNA-binding domain, RBD"/>
    <property type="match status" value="1"/>
</dbReference>
<dbReference type="Proteomes" id="UP001162131">
    <property type="component" value="Unassembled WGS sequence"/>
</dbReference>
<dbReference type="InterPro" id="IPR000504">
    <property type="entry name" value="RRM_dom"/>
</dbReference>
<dbReference type="InterPro" id="IPR012677">
    <property type="entry name" value="Nucleotide-bd_a/b_plait_sf"/>
</dbReference>